<gene>
    <name evidence="2" type="ORF">SAMN05216313_10980</name>
</gene>
<dbReference type="Proteomes" id="UP000198508">
    <property type="component" value="Unassembled WGS sequence"/>
</dbReference>
<evidence type="ECO:0000259" key="1">
    <source>
        <dbReference type="Pfam" id="PF00534"/>
    </source>
</evidence>
<feature type="domain" description="Glycosyl transferase family 1" evidence="1">
    <location>
        <begin position="221"/>
        <end position="372"/>
    </location>
</feature>
<reference evidence="3" key="1">
    <citation type="submission" date="2016-10" db="EMBL/GenBank/DDBJ databases">
        <authorList>
            <person name="Varghese N."/>
            <person name="Submissions S."/>
        </authorList>
    </citation>
    <scope>NUCLEOTIDE SEQUENCE [LARGE SCALE GENOMIC DNA]</scope>
    <source>
        <strain evidence="3">NLAE-zl-G277</strain>
    </source>
</reference>
<keyword evidence="2" id="KW-0808">Transferase</keyword>
<dbReference type="Gene3D" id="3.40.50.2000">
    <property type="entry name" value="Glycogen Phosphorylase B"/>
    <property type="match status" value="2"/>
</dbReference>
<keyword evidence="3" id="KW-1185">Reference proteome</keyword>
<dbReference type="GO" id="GO:0016757">
    <property type="term" value="F:glycosyltransferase activity"/>
    <property type="evidence" value="ECO:0007669"/>
    <property type="project" value="InterPro"/>
</dbReference>
<accession>A0A1I0FQM8</accession>
<dbReference type="EMBL" id="FOIM01000009">
    <property type="protein sequence ID" value="SET59901.1"/>
    <property type="molecule type" value="Genomic_DNA"/>
</dbReference>
<dbReference type="CDD" id="cd03811">
    <property type="entry name" value="GT4_GT28_WabH-like"/>
    <property type="match status" value="1"/>
</dbReference>
<dbReference type="SUPFAM" id="SSF53756">
    <property type="entry name" value="UDP-Glycosyltransferase/glycogen phosphorylase"/>
    <property type="match status" value="1"/>
</dbReference>
<organism evidence="2 3">
    <name type="scientific">Enterocloster lavalensis</name>
    <dbReference type="NCBI Taxonomy" id="460384"/>
    <lineage>
        <taxon>Bacteria</taxon>
        <taxon>Bacillati</taxon>
        <taxon>Bacillota</taxon>
        <taxon>Clostridia</taxon>
        <taxon>Lachnospirales</taxon>
        <taxon>Lachnospiraceae</taxon>
        <taxon>Enterocloster</taxon>
    </lineage>
</organism>
<dbReference type="Pfam" id="PF00534">
    <property type="entry name" value="Glycos_transf_1"/>
    <property type="match status" value="1"/>
</dbReference>
<proteinExistence type="predicted"/>
<dbReference type="RefSeq" id="WP_092363141.1">
    <property type="nucleotide sequence ID" value="NZ_FOIM01000009.1"/>
</dbReference>
<protein>
    <submittedName>
        <fullName evidence="2">Glycosyltransferase involved in cell wall bisynthesis</fullName>
    </submittedName>
</protein>
<dbReference type="InterPro" id="IPR001296">
    <property type="entry name" value="Glyco_trans_1"/>
</dbReference>
<name>A0A1I0FQM8_9FIRM</name>
<dbReference type="AlphaFoldDB" id="A0A1I0FQM8"/>
<evidence type="ECO:0000313" key="3">
    <source>
        <dbReference type="Proteomes" id="UP000198508"/>
    </source>
</evidence>
<evidence type="ECO:0000313" key="2">
    <source>
        <dbReference type="EMBL" id="SET59901.1"/>
    </source>
</evidence>
<dbReference type="PANTHER" id="PTHR12526">
    <property type="entry name" value="GLYCOSYLTRANSFERASE"/>
    <property type="match status" value="1"/>
</dbReference>
<dbReference type="STRING" id="460384.SAMN05216313_10980"/>
<sequence>MKNVLIVMSSLSNGGAERSLVNFLNEADCTNKYRVDLLLFKRDGQSGFFLPQLPDQVRLLEPDPSLKYLYSPFSWRHPVYGAARLAGTGIARLVSRRKGRQKSIRWKWFYSPLIKKLPGSYDVAAAYISGEMMYYTAEKVSAGKKLVWVHNDYRGAGFDRDMDGIYFRQFDRILSISDTCVDILKQVFPEEQEKMSCVPNLTSAAVIRARSGEFIPPEYHKDQWNLLSIGRLNRQKGFDFAIQAASRMKTLGYRFQWFIIGTGELREMLERQIAGAGVQEQVILLGARENPYPYIRGCDLLVQPSRYEGKSVVLDEAKILGKPVLAANYSTVRDQIQDGREGLIVEMNPIAIADGIVQLMENGALRESIRQYLSAHDYGNAHEIREYEQLLDG</sequence>